<sequence>MKEATQINVQMHVEHFKKELTREVMLMTQDVSRLQRERQGLEQQIADLFAFYSKQKQAGAQLFPPAQQRPSHHHSRTQSTGPSGPMPIPVPGAPGVLPSAAMPAQSMPRRPLPTPSPTVTSARPASSFA</sequence>
<gene>
    <name evidence="3" type="ORF">FOMPIDRAFT_1132148</name>
</gene>
<reference evidence="3 4" key="1">
    <citation type="journal article" date="2012" name="Science">
        <title>The Paleozoic origin of enzymatic lignin decomposition reconstructed from 31 fungal genomes.</title>
        <authorList>
            <person name="Floudas D."/>
            <person name="Binder M."/>
            <person name="Riley R."/>
            <person name="Barry K."/>
            <person name="Blanchette R.A."/>
            <person name="Henrissat B."/>
            <person name="Martinez A.T."/>
            <person name="Otillar R."/>
            <person name="Spatafora J.W."/>
            <person name="Yadav J.S."/>
            <person name="Aerts A."/>
            <person name="Benoit I."/>
            <person name="Boyd A."/>
            <person name="Carlson A."/>
            <person name="Copeland A."/>
            <person name="Coutinho P.M."/>
            <person name="de Vries R.P."/>
            <person name="Ferreira P."/>
            <person name="Findley K."/>
            <person name="Foster B."/>
            <person name="Gaskell J."/>
            <person name="Glotzer D."/>
            <person name="Gorecki P."/>
            <person name="Heitman J."/>
            <person name="Hesse C."/>
            <person name="Hori C."/>
            <person name="Igarashi K."/>
            <person name="Jurgens J.A."/>
            <person name="Kallen N."/>
            <person name="Kersten P."/>
            <person name="Kohler A."/>
            <person name="Kuees U."/>
            <person name="Kumar T.K.A."/>
            <person name="Kuo A."/>
            <person name="LaButti K."/>
            <person name="Larrondo L.F."/>
            <person name="Lindquist E."/>
            <person name="Ling A."/>
            <person name="Lombard V."/>
            <person name="Lucas S."/>
            <person name="Lundell T."/>
            <person name="Martin R."/>
            <person name="McLaughlin D.J."/>
            <person name="Morgenstern I."/>
            <person name="Morin E."/>
            <person name="Murat C."/>
            <person name="Nagy L.G."/>
            <person name="Nolan M."/>
            <person name="Ohm R.A."/>
            <person name="Patyshakuliyeva A."/>
            <person name="Rokas A."/>
            <person name="Ruiz-Duenas F.J."/>
            <person name="Sabat G."/>
            <person name="Salamov A."/>
            <person name="Samejima M."/>
            <person name="Schmutz J."/>
            <person name="Slot J.C."/>
            <person name="St John F."/>
            <person name="Stenlid J."/>
            <person name="Sun H."/>
            <person name="Sun S."/>
            <person name="Syed K."/>
            <person name="Tsang A."/>
            <person name="Wiebenga A."/>
            <person name="Young D."/>
            <person name="Pisabarro A."/>
            <person name="Eastwood D.C."/>
            <person name="Martin F."/>
            <person name="Cullen D."/>
            <person name="Grigoriev I.V."/>
            <person name="Hibbett D.S."/>
        </authorList>
    </citation>
    <scope>NUCLEOTIDE SEQUENCE</scope>
    <source>
        <strain evidence="4">FP-58527</strain>
    </source>
</reference>
<protein>
    <submittedName>
        <fullName evidence="3">Uncharacterized protein</fullName>
    </submittedName>
</protein>
<accession>S8DSB9</accession>
<keyword evidence="4" id="KW-1185">Reference proteome</keyword>
<name>S8DSB9_FOMSC</name>
<evidence type="ECO:0000256" key="2">
    <source>
        <dbReference type="SAM" id="MobiDB-lite"/>
    </source>
</evidence>
<evidence type="ECO:0000313" key="3">
    <source>
        <dbReference type="EMBL" id="EPS95547.1"/>
    </source>
</evidence>
<dbReference type="eggNOG" id="ENOG502S1Y6">
    <property type="taxonomic scope" value="Eukaryota"/>
</dbReference>
<dbReference type="InParanoid" id="S8DSB9"/>
<dbReference type="AlphaFoldDB" id="S8DSB9"/>
<organism evidence="3 4">
    <name type="scientific">Fomitopsis schrenkii</name>
    <name type="common">Brown rot fungus</name>
    <dbReference type="NCBI Taxonomy" id="2126942"/>
    <lineage>
        <taxon>Eukaryota</taxon>
        <taxon>Fungi</taxon>
        <taxon>Dikarya</taxon>
        <taxon>Basidiomycota</taxon>
        <taxon>Agaricomycotina</taxon>
        <taxon>Agaricomycetes</taxon>
        <taxon>Polyporales</taxon>
        <taxon>Fomitopsis</taxon>
    </lineage>
</organism>
<feature type="compositionally biased region" description="Polar residues" evidence="2">
    <location>
        <begin position="117"/>
        <end position="129"/>
    </location>
</feature>
<evidence type="ECO:0000256" key="1">
    <source>
        <dbReference type="SAM" id="Coils"/>
    </source>
</evidence>
<feature type="region of interest" description="Disordered" evidence="2">
    <location>
        <begin position="59"/>
        <end position="129"/>
    </location>
</feature>
<dbReference type="EMBL" id="KE504205">
    <property type="protein sequence ID" value="EPS95547.1"/>
    <property type="molecule type" value="Genomic_DNA"/>
</dbReference>
<feature type="coiled-coil region" evidence="1">
    <location>
        <begin position="17"/>
        <end position="44"/>
    </location>
</feature>
<dbReference type="STRING" id="743788.S8DSB9"/>
<dbReference type="HOGENOM" id="CLU_1948859_0_0_1"/>
<dbReference type="Proteomes" id="UP000015241">
    <property type="component" value="Unassembled WGS sequence"/>
</dbReference>
<keyword evidence="1" id="KW-0175">Coiled coil</keyword>
<proteinExistence type="predicted"/>
<evidence type="ECO:0000313" key="4">
    <source>
        <dbReference type="Proteomes" id="UP000015241"/>
    </source>
</evidence>
<dbReference type="OrthoDB" id="2261329at2759"/>